<evidence type="ECO:0000313" key="9">
    <source>
        <dbReference type="EMBL" id="CAI2013282.1"/>
    </source>
</evidence>
<evidence type="ECO:0000256" key="3">
    <source>
        <dbReference type="ARBA" id="ARBA00022946"/>
    </source>
</evidence>
<dbReference type="Gene3D" id="2.40.30.10">
    <property type="entry name" value="Translation factors"/>
    <property type="match status" value="2"/>
</dbReference>
<dbReference type="EMBL" id="OX291497">
    <property type="protein sequence ID" value="CAI2013282.1"/>
    <property type="molecule type" value="Genomic_DNA"/>
</dbReference>
<keyword evidence="10" id="KW-1185">Reference proteome</keyword>
<dbReference type="PANTHER" id="PTHR11229">
    <property type="entry name" value="50S RIBOSOMAL PROTEIN L3"/>
    <property type="match status" value="1"/>
</dbReference>
<accession>A0ABN8VTK8</accession>
<dbReference type="InterPro" id="IPR019927">
    <property type="entry name" value="Ribosomal_uL3_bac/org-type"/>
</dbReference>
<evidence type="ECO:0000256" key="5">
    <source>
        <dbReference type="ARBA" id="ARBA00023128"/>
    </source>
</evidence>
<dbReference type="NCBIfam" id="TIGR03625">
    <property type="entry name" value="L3_bact"/>
    <property type="match status" value="1"/>
</dbReference>
<organism evidence="9 10">
    <name type="scientific">Saccharomyces eubayanus</name>
    <name type="common">Yeast</name>
    <dbReference type="NCBI Taxonomy" id="1080349"/>
    <lineage>
        <taxon>Eukaryota</taxon>
        <taxon>Fungi</taxon>
        <taxon>Dikarya</taxon>
        <taxon>Ascomycota</taxon>
        <taxon>Saccharomycotina</taxon>
        <taxon>Saccharomycetes</taxon>
        <taxon>Saccharomycetales</taxon>
        <taxon>Saccharomycetaceae</taxon>
        <taxon>Saccharomyces</taxon>
    </lineage>
</organism>
<dbReference type="Pfam" id="PF00297">
    <property type="entry name" value="Ribosomal_L3"/>
    <property type="match status" value="1"/>
</dbReference>
<dbReference type="SUPFAM" id="SSF50447">
    <property type="entry name" value="Translation proteins"/>
    <property type="match status" value="1"/>
</dbReference>
<evidence type="ECO:0000256" key="8">
    <source>
        <dbReference type="RuleBase" id="RU003905"/>
    </source>
</evidence>
<evidence type="ECO:0000256" key="2">
    <source>
        <dbReference type="ARBA" id="ARBA00006540"/>
    </source>
</evidence>
<comment type="similarity">
    <text evidence="2 8">Belongs to the universal ribosomal protein uL3 family.</text>
</comment>
<dbReference type="InterPro" id="IPR000597">
    <property type="entry name" value="Ribosomal_uL3"/>
</dbReference>
<evidence type="ECO:0000256" key="4">
    <source>
        <dbReference type="ARBA" id="ARBA00022980"/>
    </source>
</evidence>
<evidence type="ECO:0000313" key="10">
    <source>
        <dbReference type="Proteomes" id="UP001152964"/>
    </source>
</evidence>
<dbReference type="Proteomes" id="UP001152964">
    <property type="component" value="Chromosome 7"/>
</dbReference>
<sequence>MESRTNIVMSKFLQGQIFNISKIYVRHSSTRPFLVAPSIAKSITTEAPPINHSPELAHTRKWLPERCGLITRKKGMMPYFDQSTGERTAATILEVNNVEVLMHRTPDANGYFACQVGFGSKHLSKVTRQMLGHFASKVVNPKELVSEFRVKNDNGLLPPGTLLKPSFFKEGQYVDVRSVSKGKGFTGVMKRYGFKGLRASHGTSIMHRHGGSYGQNQDPGRVLPGRKMPGHMGNDNVTIQNVKILKVDDANNVIWVKGSVAGPKNTFVKIQDAIKKT</sequence>
<evidence type="ECO:0000256" key="7">
    <source>
        <dbReference type="ARBA" id="ARBA00035209"/>
    </source>
</evidence>
<keyword evidence="5" id="KW-0496">Mitochondrion</keyword>
<dbReference type="InterPro" id="IPR009000">
    <property type="entry name" value="Transl_B-barrel_sf"/>
</dbReference>
<gene>
    <name evidence="9" type="primary">U6500G04670</name>
    <name evidence="9" type="ORF">SEUBUCD650_0G04670</name>
</gene>
<evidence type="ECO:0000256" key="1">
    <source>
        <dbReference type="ARBA" id="ARBA00004173"/>
    </source>
</evidence>
<keyword evidence="3" id="KW-0809">Transit peptide</keyword>
<dbReference type="PROSITE" id="PS00474">
    <property type="entry name" value="RIBOSOMAL_L3"/>
    <property type="match status" value="1"/>
</dbReference>
<dbReference type="InterPro" id="IPR019926">
    <property type="entry name" value="Ribosomal_uL3_CS"/>
</dbReference>
<name>A0ABN8VTK8_SACEU</name>
<reference evidence="9" key="1">
    <citation type="submission" date="2022-08" db="EMBL/GenBank/DDBJ databases">
        <authorList>
            <person name="Byrne P K."/>
        </authorList>
    </citation>
    <scope>NUCLEOTIDE SEQUENCE</scope>
    <source>
        <strain evidence="9">UCD650</strain>
    </source>
</reference>
<keyword evidence="4 8" id="KW-0689">Ribosomal protein</keyword>
<comment type="subcellular location">
    <subcellularLocation>
        <location evidence="1">Mitochondrion</location>
    </subcellularLocation>
</comment>
<keyword evidence="6 8" id="KW-0687">Ribonucleoprotein</keyword>
<proteinExistence type="inferred from homology"/>
<dbReference type="PANTHER" id="PTHR11229:SF8">
    <property type="entry name" value="LARGE RIBOSOMAL SUBUNIT PROTEIN UL3M"/>
    <property type="match status" value="1"/>
</dbReference>
<protein>
    <recommendedName>
        <fullName evidence="7">Large ribosomal subunit protein uL3m</fullName>
    </recommendedName>
</protein>
<evidence type="ECO:0000256" key="6">
    <source>
        <dbReference type="ARBA" id="ARBA00023274"/>
    </source>
</evidence>